<dbReference type="RefSeq" id="WP_004619278.1">
    <property type="nucleotide sequence ID" value="NZ_ACXX02000006.1"/>
</dbReference>
<reference evidence="1" key="1">
    <citation type="submission" date="2009-07" db="EMBL/GenBank/DDBJ databases">
        <authorList>
            <consortium name="US DOE Joint Genome Institute (JGI-PGF)"/>
            <person name="Lucas S."/>
            <person name="Copeland A."/>
            <person name="Lapidus A."/>
            <person name="Glavina del Rio T."/>
            <person name="Tice H."/>
            <person name="Bruce D."/>
            <person name="Goodwin L."/>
            <person name="Pitluck S."/>
            <person name="Larimer F."/>
            <person name="Land M.L."/>
            <person name="Mouttaki H."/>
            <person name="He Z."/>
            <person name="Zhou J."/>
            <person name="Hemme C.L."/>
        </authorList>
    </citation>
    <scope>NUCLEOTIDE SEQUENCE</scope>
    <source>
        <strain evidence="1">DSM 2782</strain>
    </source>
</reference>
<accession>F1TD11</accession>
<sequence length="357" mass="40466">MTKKMKLRTLGVLLIILNLLFCNVYASNDSFKQSDVQNDSIKNLSIESQPILKNLDLKKLRSEIDKSNSDLKSKENNKTKNTQDISYNINSLVSAEVYTPFINFLDQQFTNMPNTPGNASIEETFSRIKQSNPTINYSSNYVIDSVYLLSTTINGVKQDYYAMEIVYPFSVYPGGPVIGDHGLIIYNQNYKSHPLYDNGRYSKGFNGITYGSGNTYNGLSIRAGIISAYVPIQKYSHTEFGEYRTFYLFDFFNPAISKIIDGGYDPTGNKPYFVSWVSCGNRIIYGRASWYSDGSGYNELYRVDRILGNQISNNNILFLSNNEFEIGTALTYDSYQFNSTIGDGKIYLIDLNTLQFS</sequence>
<dbReference type="EMBL" id="ACXX02000006">
    <property type="protein sequence ID" value="EGD47878.1"/>
    <property type="molecule type" value="Genomic_DNA"/>
</dbReference>
<dbReference type="Proteomes" id="UP000003860">
    <property type="component" value="Unassembled WGS sequence"/>
</dbReference>
<reference evidence="1" key="2">
    <citation type="submission" date="2011-01" db="EMBL/GenBank/DDBJ databases">
        <title>The Non-contiguous Finished genome of Clostridium papyrosolvens.</title>
        <authorList>
            <person name="Lucas S."/>
            <person name="Copeland A."/>
            <person name="Lapidus A."/>
            <person name="Cheng J.-F."/>
            <person name="Goodwin L."/>
            <person name="Pitluck S."/>
            <person name="Misra M."/>
            <person name="Chertkov O."/>
            <person name="Detter J.C."/>
            <person name="Han C."/>
            <person name="Tapia R."/>
            <person name="Land M."/>
            <person name="Hauser L."/>
            <person name="Kyrpides N."/>
            <person name="Ivanova N."/>
            <person name="Pagani I."/>
            <person name="Mouttaki H."/>
            <person name="He Z."/>
            <person name="Zhou J."/>
            <person name="Hemme C.L."/>
            <person name="Woyke T."/>
        </authorList>
    </citation>
    <scope>NUCLEOTIDE SEQUENCE [LARGE SCALE GENOMIC DNA]</scope>
    <source>
        <strain evidence="1">DSM 2782</strain>
    </source>
</reference>
<evidence type="ECO:0000313" key="2">
    <source>
        <dbReference type="Proteomes" id="UP000003860"/>
    </source>
</evidence>
<name>F1TD11_9FIRM</name>
<organism evidence="1 2">
    <name type="scientific">Ruminiclostridium papyrosolvens DSM 2782</name>
    <dbReference type="NCBI Taxonomy" id="588581"/>
    <lineage>
        <taxon>Bacteria</taxon>
        <taxon>Bacillati</taxon>
        <taxon>Bacillota</taxon>
        <taxon>Clostridia</taxon>
        <taxon>Eubacteriales</taxon>
        <taxon>Oscillospiraceae</taxon>
        <taxon>Ruminiclostridium</taxon>
    </lineage>
</organism>
<keyword evidence="2" id="KW-1185">Reference proteome</keyword>
<gene>
    <name evidence="1" type="ORF">Cpap_2282</name>
</gene>
<proteinExistence type="predicted"/>
<dbReference type="AlphaFoldDB" id="F1TD11"/>
<evidence type="ECO:0000313" key="1">
    <source>
        <dbReference type="EMBL" id="EGD47878.1"/>
    </source>
</evidence>
<protein>
    <submittedName>
        <fullName evidence="1">Uncharacterized protein</fullName>
    </submittedName>
</protein>
<comment type="caution">
    <text evidence="1">The sequence shown here is derived from an EMBL/GenBank/DDBJ whole genome shotgun (WGS) entry which is preliminary data.</text>
</comment>